<dbReference type="InterPro" id="IPR011010">
    <property type="entry name" value="DNA_brk_join_enz"/>
</dbReference>
<comment type="similarity">
    <text evidence="1">Belongs to the 'phage' integrase family.</text>
</comment>
<dbReference type="InterPro" id="IPR013762">
    <property type="entry name" value="Integrase-like_cat_sf"/>
</dbReference>
<sequence>MWKTIILENGTLKKRPVIRLEFPYDFELKELVKGYPGCTWHVKEKVWAVPYTPTQLASMMEYFRGKKVWLDYSLFKDVDLPERHADLPALEDFLEKEIQRFRDWLRNRRYASSTVKTYSEAVALFFRFLDNKSPGNITNEDLEVFNRDYIIRRKYSASYQSQVINGVKLYCSILEDRQLNPELIKRPKKPKTLPNVLSKEEVMAILQALSNTKHRFMLLLLYSCGLRRGELLNLRVTDIHTDRGIVTVRRGKGNKDRIVRFPEMLKTHFNSYLKTYKPENYLIEGQGGGKYSERSLAEVLHNAVEKAGIKKPVTPHWLRHSYSLPRFFGATHLHEGGTDIRYIQELLGHQSSRTTEIYTHVSNREIREIRSPIEDMDIQI</sequence>
<feature type="domain" description="Tyr recombinase" evidence="6">
    <location>
        <begin position="192"/>
        <end position="371"/>
    </location>
</feature>
<keyword evidence="2" id="KW-0229">DNA integration</keyword>
<dbReference type="PANTHER" id="PTHR30349:SF41">
    <property type="entry name" value="INTEGRASE_RECOMBINASE PROTEIN MJ0367-RELATED"/>
    <property type="match status" value="1"/>
</dbReference>
<organism evidence="8 9">
    <name type="scientific">Negadavirga shengliensis</name>
    <dbReference type="NCBI Taxonomy" id="1389218"/>
    <lineage>
        <taxon>Bacteria</taxon>
        <taxon>Pseudomonadati</taxon>
        <taxon>Bacteroidota</taxon>
        <taxon>Cytophagia</taxon>
        <taxon>Cytophagales</taxon>
        <taxon>Cyclobacteriaceae</taxon>
        <taxon>Negadavirga</taxon>
    </lineage>
</organism>
<dbReference type="InterPro" id="IPR050090">
    <property type="entry name" value="Tyrosine_recombinase_XerCD"/>
</dbReference>
<dbReference type="InterPro" id="IPR004107">
    <property type="entry name" value="Integrase_SAM-like_N"/>
</dbReference>
<evidence type="ECO:0000256" key="1">
    <source>
        <dbReference type="ARBA" id="ARBA00008857"/>
    </source>
</evidence>
<evidence type="ECO:0000313" key="8">
    <source>
        <dbReference type="EMBL" id="MFC4873642.1"/>
    </source>
</evidence>
<dbReference type="EMBL" id="JBHSJJ010000012">
    <property type="protein sequence ID" value="MFC4873642.1"/>
    <property type="molecule type" value="Genomic_DNA"/>
</dbReference>
<evidence type="ECO:0000256" key="4">
    <source>
        <dbReference type="ARBA" id="ARBA00023172"/>
    </source>
</evidence>
<dbReference type="Gene3D" id="1.10.150.130">
    <property type="match status" value="1"/>
</dbReference>
<dbReference type="InterPro" id="IPR010998">
    <property type="entry name" value="Integrase_recombinase_N"/>
</dbReference>
<comment type="caution">
    <text evidence="8">The sequence shown here is derived from an EMBL/GenBank/DDBJ whole genome shotgun (WGS) entry which is preliminary data.</text>
</comment>
<feature type="domain" description="Core-binding (CB)" evidence="7">
    <location>
        <begin position="92"/>
        <end position="175"/>
    </location>
</feature>
<dbReference type="Proteomes" id="UP001595818">
    <property type="component" value="Unassembled WGS sequence"/>
</dbReference>
<dbReference type="Pfam" id="PF13495">
    <property type="entry name" value="Phage_int_SAM_4"/>
    <property type="match status" value="1"/>
</dbReference>
<proteinExistence type="inferred from homology"/>
<name>A0ABV9T539_9BACT</name>
<dbReference type="SUPFAM" id="SSF56349">
    <property type="entry name" value="DNA breaking-rejoining enzymes"/>
    <property type="match status" value="1"/>
</dbReference>
<evidence type="ECO:0000313" key="9">
    <source>
        <dbReference type="Proteomes" id="UP001595818"/>
    </source>
</evidence>
<dbReference type="RefSeq" id="WP_377066702.1">
    <property type="nucleotide sequence ID" value="NZ_JBHSJJ010000012.1"/>
</dbReference>
<dbReference type="InterPro" id="IPR044068">
    <property type="entry name" value="CB"/>
</dbReference>
<dbReference type="PROSITE" id="PS51900">
    <property type="entry name" value="CB"/>
    <property type="match status" value="1"/>
</dbReference>
<keyword evidence="4" id="KW-0233">DNA recombination</keyword>
<dbReference type="InterPro" id="IPR002104">
    <property type="entry name" value="Integrase_catalytic"/>
</dbReference>
<reference evidence="9" key="1">
    <citation type="journal article" date="2019" name="Int. J. Syst. Evol. Microbiol.">
        <title>The Global Catalogue of Microorganisms (GCM) 10K type strain sequencing project: providing services to taxonomists for standard genome sequencing and annotation.</title>
        <authorList>
            <consortium name="The Broad Institute Genomics Platform"/>
            <consortium name="The Broad Institute Genome Sequencing Center for Infectious Disease"/>
            <person name="Wu L."/>
            <person name="Ma J."/>
        </authorList>
    </citation>
    <scope>NUCLEOTIDE SEQUENCE [LARGE SCALE GENOMIC DNA]</scope>
    <source>
        <strain evidence="9">CGMCC 4.7466</strain>
    </source>
</reference>
<dbReference type="PANTHER" id="PTHR30349">
    <property type="entry name" value="PHAGE INTEGRASE-RELATED"/>
    <property type="match status" value="1"/>
</dbReference>
<dbReference type="PROSITE" id="PS51898">
    <property type="entry name" value="TYR_RECOMBINASE"/>
    <property type="match status" value="1"/>
</dbReference>
<gene>
    <name evidence="8" type="ORF">ACFPFU_18210</name>
</gene>
<keyword evidence="3 5" id="KW-0238">DNA-binding</keyword>
<dbReference type="Gene3D" id="1.10.443.10">
    <property type="entry name" value="Intergrase catalytic core"/>
    <property type="match status" value="1"/>
</dbReference>
<evidence type="ECO:0000256" key="3">
    <source>
        <dbReference type="ARBA" id="ARBA00023125"/>
    </source>
</evidence>
<evidence type="ECO:0000256" key="5">
    <source>
        <dbReference type="PROSITE-ProRule" id="PRU01248"/>
    </source>
</evidence>
<evidence type="ECO:0000259" key="7">
    <source>
        <dbReference type="PROSITE" id="PS51900"/>
    </source>
</evidence>
<accession>A0ABV9T539</accession>
<evidence type="ECO:0000256" key="2">
    <source>
        <dbReference type="ARBA" id="ARBA00022908"/>
    </source>
</evidence>
<keyword evidence="9" id="KW-1185">Reference proteome</keyword>
<protein>
    <submittedName>
        <fullName evidence="8">Tyrosine-type recombinase/integrase</fullName>
    </submittedName>
</protein>
<dbReference type="Pfam" id="PF00589">
    <property type="entry name" value="Phage_integrase"/>
    <property type="match status" value="1"/>
</dbReference>
<evidence type="ECO:0000259" key="6">
    <source>
        <dbReference type="PROSITE" id="PS51898"/>
    </source>
</evidence>